<keyword evidence="8" id="KW-0325">Glycoprotein</keyword>
<evidence type="ECO:0000259" key="15">
    <source>
        <dbReference type="Pfam" id="PF17786"/>
    </source>
</evidence>
<dbReference type="SUPFAM" id="SSF51445">
    <property type="entry name" value="(Trans)glycosidases"/>
    <property type="match status" value="1"/>
</dbReference>
<evidence type="ECO:0000256" key="8">
    <source>
        <dbReference type="ARBA" id="ARBA00023180"/>
    </source>
</evidence>
<evidence type="ECO:0000256" key="11">
    <source>
        <dbReference type="ARBA" id="ARBA00041069"/>
    </source>
</evidence>
<evidence type="ECO:0000256" key="7">
    <source>
        <dbReference type="ARBA" id="ARBA00022801"/>
    </source>
</evidence>
<comment type="subcellular location">
    <subcellularLocation>
        <location evidence="2">Secreted</location>
    </subcellularLocation>
</comment>
<dbReference type="Gene3D" id="3.20.20.80">
    <property type="entry name" value="Glycosidases"/>
    <property type="match status" value="1"/>
</dbReference>
<dbReference type="PANTHER" id="PTHR43730">
    <property type="entry name" value="BETA-MANNOSIDASE"/>
    <property type="match status" value="1"/>
</dbReference>
<name>A0ABT8HTW4_9BACL</name>
<reference evidence="17" key="1">
    <citation type="submission" date="2023-07" db="EMBL/GenBank/DDBJ databases">
        <title>Fictibacillus sp. isolated from freshwater pond.</title>
        <authorList>
            <person name="Kirdat K."/>
            <person name="Bhat A."/>
            <person name="Mourya A."/>
            <person name="Yadav A."/>
        </authorList>
    </citation>
    <scope>NUCLEOTIDE SEQUENCE</scope>
    <source>
        <strain evidence="17">NE201</strain>
    </source>
</reference>
<protein>
    <recommendedName>
        <fullName evidence="11">Beta-mannosidase B</fullName>
        <ecNumber evidence="5">3.2.1.25</ecNumber>
    </recommendedName>
    <alternativeName>
        <fullName evidence="12">Mannanase B</fullName>
    </alternativeName>
</protein>
<feature type="domain" description="Mannosidase Ig/CBM-like" evidence="15">
    <location>
        <begin position="680"/>
        <end position="769"/>
    </location>
</feature>
<keyword evidence="9" id="KW-0326">Glycosidase</keyword>
<dbReference type="Gene3D" id="2.60.40.10">
    <property type="entry name" value="Immunoglobulins"/>
    <property type="match status" value="3"/>
</dbReference>
<dbReference type="InterPro" id="IPR054593">
    <property type="entry name" value="Beta-mannosidase-like_N2"/>
</dbReference>
<dbReference type="InterPro" id="IPR050887">
    <property type="entry name" value="Beta-mannosidase_GH2"/>
</dbReference>
<evidence type="ECO:0000256" key="9">
    <source>
        <dbReference type="ARBA" id="ARBA00023295"/>
    </source>
</evidence>
<evidence type="ECO:0000256" key="1">
    <source>
        <dbReference type="ARBA" id="ARBA00000829"/>
    </source>
</evidence>
<organism evidence="17 18">
    <name type="scientific">Fictibacillus fluitans</name>
    <dbReference type="NCBI Taxonomy" id="3058422"/>
    <lineage>
        <taxon>Bacteria</taxon>
        <taxon>Bacillati</taxon>
        <taxon>Bacillota</taxon>
        <taxon>Bacilli</taxon>
        <taxon>Bacillales</taxon>
        <taxon>Fictibacillaceae</taxon>
        <taxon>Fictibacillus</taxon>
    </lineage>
</organism>
<feature type="domain" description="Beta-mannosidase Ig-fold" evidence="14">
    <location>
        <begin position="772"/>
        <end position="848"/>
    </location>
</feature>
<proteinExistence type="inferred from homology"/>
<dbReference type="SUPFAM" id="SSF49303">
    <property type="entry name" value="beta-Galactosidase/glucuronidase domain"/>
    <property type="match status" value="3"/>
</dbReference>
<dbReference type="SUPFAM" id="SSF49785">
    <property type="entry name" value="Galactose-binding domain-like"/>
    <property type="match status" value="1"/>
</dbReference>
<comment type="similarity">
    <text evidence="10">Belongs to the glycosyl hydrolase 2 family. Beta-mannosidase B subfamily.</text>
</comment>
<keyword evidence="6" id="KW-0964">Secreted</keyword>
<keyword evidence="18" id="KW-1185">Reference proteome</keyword>
<dbReference type="Pfam" id="PF17786">
    <property type="entry name" value="Mannosidase_ig"/>
    <property type="match status" value="1"/>
</dbReference>
<feature type="domain" description="Glycoside hydrolase family 2 immunoglobulin-like beta-sandwich" evidence="13">
    <location>
        <begin position="209"/>
        <end position="311"/>
    </location>
</feature>
<accession>A0ABT8HTW4</accession>
<dbReference type="InterPro" id="IPR013783">
    <property type="entry name" value="Ig-like_fold"/>
</dbReference>
<evidence type="ECO:0000256" key="10">
    <source>
        <dbReference type="ARBA" id="ARBA00038429"/>
    </source>
</evidence>
<comment type="pathway">
    <text evidence="3">Glycan metabolism; N-glycan degradation.</text>
</comment>
<comment type="caution">
    <text evidence="17">The sequence shown here is derived from an EMBL/GenBank/DDBJ whole genome shotgun (WGS) entry which is preliminary data.</text>
</comment>
<dbReference type="EMBL" id="JAUHTR010000002">
    <property type="protein sequence ID" value="MDN4524217.1"/>
    <property type="molecule type" value="Genomic_DNA"/>
</dbReference>
<dbReference type="PANTHER" id="PTHR43730:SF1">
    <property type="entry name" value="BETA-MANNOSIDASE"/>
    <property type="match status" value="1"/>
</dbReference>
<dbReference type="GO" id="GO:0016787">
    <property type="term" value="F:hydrolase activity"/>
    <property type="evidence" value="ECO:0007669"/>
    <property type="project" value="UniProtKB-KW"/>
</dbReference>
<evidence type="ECO:0000256" key="5">
    <source>
        <dbReference type="ARBA" id="ARBA00012754"/>
    </source>
</evidence>
<dbReference type="InterPro" id="IPR041625">
    <property type="entry name" value="Beta-mannosidase_Ig"/>
</dbReference>
<evidence type="ECO:0000313" key="18">
    <source>
        <dbReference type="Proteomes" id="UP001172721"/>
    </source>
</evidence>
<keyword evidence="7 17" id="KW-0378">Hydrolase</keyword>
<evidence type="ECO:0000259" key="13">
    <source>
        <dbReference type="Pfam" id="PF00703"/>
    </source>
</evidence>
<dbReference type="InterPro" id="IPR006102">
    <property type="entry name" value="Ig-like_GH2"/>
</dbReference>
<dbReference type="EC" id="3.2.1.25" evidence="5"/>
<sequence length="852" mass="97698">MTQEISFNETRTKSTLQLTDWEFKACDEQNWLPAAVPGCVHTDLLKNGLIPDPFYGKNELKLQWIDKKDWEYVTTFDVPHAMLSLDRLQLAFHGLDTYGEVYLNDTEILQTDNMFRVWKKDVKPYLQEQNNVLRVRFRSPIQEDLIKQEKLGYNLPAVNDHSEDGEVGDKKLSVFARKAPYHYGWDWGPRFVTSGIWRNVELTGWSTAEISDLFIQQKKITSSSAELTAVVQIQTENEARGTLHLAAEGVSLSRDVQLAAGSNTVEVELKITNPKLWWSRGLGEPHLYDFTASFAQEEKVIAEKTVRTGLRSIKLVREKDEQGASFYFELNGVPVFAKGANHIPNDSFASEVTYERYKHEILSAEMSNMNMLRVWGGGIYENDEFYELCDEHGILIWQDFMFACSMYPGDQAFMDNVNAEAEDNIRRLRNHPCIALWCGNNEMDAAWAQFDEKAGWGWKQQYSQEQREEIWSAYDTLFHDLLPEAVQRLAPETAYWPSSPMADWSNDGQQHSHYSSGSGDIHYWDVWHGSKPFEEYNSHVGRFMSEYGFQSFPEYKSVKQYAEDDDMALESEVMLHHQKNGRGNALIKEYMEKYLPEAKDFPSFLYMSHVLQAEGIKSAIEAHRRKKPYCMGTLYWQMNDCWPVASWASMDYYGRWKALHYYAKKSFQGVMVSIDGTNSGKIEVHVVSDGLEPVEGTLISRLMDFQGKVIRELKDTVKLEGNTGVVVLTLSTDELLKGHDLAGTVFQTELVAGERIIDCKEHYFVSGKDLKLQEPVLTITKVSESECMVESSTLAKQVWLSSETEGVFSDNYFDLIPGRPRRIQFFERKDGALVSGSPGNLAAKSMHDFMKR</sequence>
<evidence type="ECO:0000256" key="4">
    <source>
        <dbReference type="ARBA" id="ARBA00011738"/>
    </source>
</evidence>
<evidence type="ECO:0000259" key="16">
    <source>
        <dbReference type="Pfam" id="PF22666"/>
    </source>
</evidence>
<dbReference type="RefSeq" id="WP_301165263.1">
    <property type="nucleotide sequence ID" value="NZ_JAUHTR010000002.1"/>
</dbReference>
<evidence type="ECO:0000259" key="14">
    <source>
        <dbReference type="Pfam" id="PF17753"/>
    </source>
</evidence>
<evidence type="ECO:0000256" key="3">
    <source>
        <dbReference type="ARBA" id="ARBA00004740"/>
    </source>
</evidence>
<dbReference type="InterPro" id="IPR041447">
    <property type="entry name" value="Mannosidase_ig"/>
</dbReference>
<evidence type="ECO:0000256" key="2">
    <source>
        <dbReference type="ARBA" id="ARBA00004613"/>
    </source>
</evidence>
<evidence type="ECO:0000256" key="12">
    <source>
        <dbReference type="ARBA" id="ARBA00041614"/>
    </source>
</evidence>
<comment type="catalytic activity">
    <reaction evidence="1">
        <text>Hydrolysis of terminal, non-reducing beta-D-mannose residues in beta-D-mannosides.</text>
        <dbReference type="EC" id="3.2.1.25"/>
    </reaction>
</comment>
<dbReference type="Pfam" id="PF22666">
    <property type="entry name" value="Glyco_hydro_2_N2"/>
    <property type="match status" value="1"/>
</dbReference>
<feature type="domain" description="Beta-mannosidase-like galactose-binding" evidence="16">
    <location>
        <begin position="21"/>
        <end position="198"/>
    </location>
</feature>
<dbReference type="Gene3D" id="2.60.120.260">
    <property type="entry name" value="Galactose-binding domain-like"/>
    <property type="match status" value="1"/>
</dbReference>
<gene>
    <name evidence="17" type="ORF">QYB97_07015</name>
</gene>
<evidence type="ECO:0000313" key="17">
    <source>
        <dbReference type="EMBL" id="MDN4524217.1"/>
    </source>
</evidence>
<dbReference type="Proteomes" id="UP001172721">
    <property type="component" value="Unassembled WGS sequence"/>
</dbReference>
<comment type="subunit">
    <text evidence="4">Homodimer.</text>
</comment>
<dbReference type="Pfam" id="PF17753">
    <property type="entry name" value="Ig_mannosidase"/>
    <property type="match status" value="1"/>
</dbReference>
<dbReference type="Pfam" id="PF00703">
    <property type="entry name" value="Glyco_hydro_2"/>
    <property type="match status" value="1"/>
</dbReference>
<evidence type="ECO:0000256" key="6">
    <source>
        <dbReference type="ARBA" id="ARBA00022525"/>
    </source>
</evidence>
<dbReference type="InterPro" id="IPR017853">
    <property type="entry name" value="GH"/>
</dbReference>
<dbReference type="InterPro" id="IPR036156">
    <property type="entry name" value="Beta-gal/glucu_dom_sf"/>
</dbReference>
<dbReference type="InterPro" id="IPR008979">
    <property type="entry name" value="Galactose-bd-like_sf"/>
</dbReference>